<comment type="caution">
    <text evidence="1">The sequence shown here is derived from an EMBL/GenBank/DDBJ whole genome shotgun (WGS) entry which is preliminary data.</text>
</comment>
<dbReference type="RefSeq" id="WP_055471334.1">
    <property type="nucleotide sequence ID" value="NZ_JBIRWE010000011.1"/>
</dbReference>
<proteinExistence type="predicted"/>
<gene>
    <name evidence="1" type="ORF">ACH429_21690</name>
</gene>
<keyword evidence="2" id="KW-1185">Reference proteome</keyword>
<organism evidence="1 2">
    <name type="scientific">Streptomyces pathocidini</name>
    <dbReference type="NCBI Taxonomy" id="1650571"/>
    <lineage>
        <taxon>Bacteria</taxon>
        <taxon>Bacillati</taxon>
        <taxon>Actinomycetota</taxon>
        <taxon>Actinomycetes</taxon>
        <taxon>Kitasatosporales</taxon>
        <taxon>Streptomycetaceae</taxon>
        <taxon>Streptomyces</taxon>
    </lineage>
</organism>
<dbReference type="InterPro" id="IPR036691">
    <property type="entry name" value="Endo/exonu/phosph_ase_sf"/>
</dbReference>
<evidence type="ECO:0000313" key="2">
    <source>
        <dbReference type="Proteomes" id="UP001611548"/>
    </source>
</evidence>
<dbReference type="Proteomes" id="UP001611548">
    <property type="component" value="Unassembled WGS sequence"/>
</dbReference>
<reference evidence="1 2" key="1">
    <citation type="submission" date="2024-10" db="EMBL/GenBank/DDBJ databases">
        <title>The Natural Products Discovery Center: Release of the First 8490 Sequenced Strains for Exploring Actinobacteria Biosynthetic Diversity.</title>
        <authorList>
            <person name="Kalkreuter E."/>
            <person name="Kautsar S.A."/>
            <person name="Yang D."/>
            <person name="Bader C.D."/>
            <person name="Teijaro C.N."/>
            <person name="Fluegel L."/>
            <person name="Davis C.M."/>
            <person name="Simpson J.R."/>
            <person name="Lauterbach L."/>
            <person name="Steele A.D."/>
            <person name="Gui C."/>
            <person name="Meng S."/>
            <person name="Li G."/>
            <person name="Viehrig K."/>
            <person name="Ye F."/>
            <person name="Su P."/>
            <person name="Kiefer A.F."/>
            <person name="Nichols A."/>
            <person name="Cepeda A.J."/>
            <person name="Yan W."/>
            <person name="Fan B."/>
            <person name="Jiang Y."/>
            <person name="Adhikari A."/>
            <person name="Zheng C.-J."/>
            <person name="Schuster L."/>
            <person name="Cowan T.M."/>
            <person name="Smanski M.J."/>
            <person name="Chevrette M.G."/>
            <person name="De Carvalho L.P.S."/>
            <person name="Shen B."/>
        </authorList>
    </citation>
    <scope>NUCLEOTIDE SEQUENCE [LARGE SCALE GENOMIC DNA]</scope>
    <source>
        <strain evidence="1 2">NPDC020327</strain>
    </source>
</reference>
<accession>A0ABW7UXV2</accession>
<dbReference type="EMBL" id="JBIRWE010000011">
    <property type="protein sequence ID" value="MFI1966691.1"/>
    <property type="molecule type" value="Genomic_DNA"/>
</dbReference>
<evidence type="ECO:0000313" key="1">
    <source>
        <dbReference type="EMBL" id="MFI1966691.1"/>
    </source>
</evidence>
<protein>
    <submittedName>
        <fullName evidence="1">Uncharacterized protein</fullName>
    </submittedName>
</protein>
<sequence>MFEQSHGQDINLLAPTGTDDRIDQAWVSGPLAGAVSDYRLLDQPKEASDHHGLVFRIDTDAIDTSSPWTYR</sequence>
<dbReference type="SUPFAM" id="SSF56219">
    <property type="entry name" value="DNase I-like"/>
    <property type="match status" value="1"/>
</dbReference>
<name>A0ABW7UXV2_9ACTN</name>